<dbReference type="PANTHER" id="PTHR35526:SF3">
    <property type="entry name" value="ANTI-SIGMA-F FACTOR RSBW"/>
    <property type="match status" value="1"/>
</dbReference>
<dbReference type="InterPro" id="IPR050267">
    <property type="entry name" value="Anti-sigma-factor_SerPK"/>
</dbReference>
<organism evidence="3 4">
    <name type="scientific">Catenuloplanes nepalensis</name>
    <dbReference type="NCBI Taxonomy" id="587533"/>
    <lineage>
        <taxon>Bacteria</taxon>
        <taxon>Bacillati</taxon>
        <taxon>Actinomycetota</taxon>
        <taxon>Actinomycetes</taxon>
        <taxon>Micromonosporales</taxon>
        <taxon>Micromonosporaceae</taxon>
        <taxon>Catenuloplanes</taxon>
    </lineage>
</organism>
<dbReference type="CDD" id="cd16936">
    <property type="entry name" value="HATPase_RsbW-like"/>
    <property type="match status" value="1"/>
</dbReference>
<feature type="domain" description="Histidine kinase/HSP90-like ATPase" evidence="2">
    <location>
        <begin position="27"/>
        <end position="123"/>
    </location>
</feature>
<keyword evidence="1" id="KW-0418">Kinase</keyword>
<dbReference type="InterPro" id="IPR003594">
    <property type="entry name" value="HATPase_dom"/>
</dbReference>
<comment type="caution">
    <text evidence="3">The sequence shown here is derived from an EMBL/GenBank/DDBJ whole genome shotgun (WGS) entry which is preliminary data.</text>
</comment>
<dbReference type="SUPFAM" id="SSF55874">
    <property type="entry name" value="ATPase domain of HSP90 chaperone/DNA topoisomerase II/histidine kinase"/>
    <property type="match status" value="1"/>
</dbReference>
<dbReference type="PANTHER" id="PTHR35526">
    <property type="entry name" value="ANTI-SIGMA-F FACTOR RSBW-RELATED"/>
    <property type="match status" value="1"/>
</dbReference>
<dbReference type="Gene3D" id="3.30.565.10">
    <property type="entry name" value="Histidine kinase-like ATPase, C-terminal domain"/>
    <property type="match status" value="1"/>
</dbReference>
<dbReference type="EMBL" id="JAUSRA010000001">
    <property type="protein sequence ID" value="MDP9794179.1"/>
    <property type="molecule type" value="Genomic_DNA"/>
</dbReference>
<name>A0ABT9MS18_9ACTN</name>
<dbReference type="Pfam" id="PF13581">
    <property type="entry name" value="HATPase_c_2"/>
    <property type="match status" value="1"/>
</dbReference>
<keyword evidence="4" id="KW-1185">Reference proteome</keyword>
<accession>A0ABT9MS18</accession>
<dbReference type="Proteomes" id="UP001240984">
    <property type="component" value="Unassembled WGS sequence"/>
</dbReference>
<dbReference type="InterPro" id="IPR036890">
    <property type="entry name" value="HATPase_C_sf"/>
</dbReference>
<keyword evidence="1" id="KW-0808">Transferase</keyword>
<keyword evidence="1" id="KW-0723">Serine/threonine-protein kinase</keyword>
<evidence type="ECO:0000256" key="1">
    <source>
        <dbReference type="ARBA" id="ARBA00022527"/>
    </source>
</evidence>
<evidence type="ECO:0000313" key="4">
    <source>
        <dbReference type="Proteomes" id="UP001240984"/>
    </source>
</evidence>
<proteinExistence type="predicted"/>
<protein>
    <submittedName>
        <fullName evidence="3">Anti-sigma regulatory factor (Ser/Thr protein kinase)</fullName>
    </submittedName>
</protein>
<evidence type="ECO:0000313" key="3">
    <source>
        <dbReference type="EMBL" id="MDP9794179.1"/>
    </source>
</evidence>
<sequence>MAFTAADLPRLRSLVTEVAGSGGLGPEAVTDWVSAVNELLINAIRHGGGTGRLRLWAGPPVACEVSDRGCGFDAVRYERRTERPALSASGGLGLWLARQLTHDMRIRSGRDGTTVRVVAHDRAHPSRQRTDAG</sequence>
<evidence type="ECO:0000259" key="2">
    <source>
        <dbReference type="SMART" id="SM00387"/>
    </source>
</evidence>
<dbReference type="SMART" id="SM00387">
    <property type="entry name" value="HATPase_c"/>
    <property type="match status" value="1"/>
</dbReference>
<gene>
    <name evidence="3" type="ORF">J2S43_002691</name>
</gene>
<dbReference type="RefSeq" id="WP_306829314.1">
    <property type="nucleotide sequence ID" value="NZ_JAUSRA010000001.1"/>
</dbReference>
<reference evidence="3 4" key="1">
    <citation type="submission" date="2023-07" db="EMBL/GenBank/DDBJ databases">
        <title>Sequencing the genomes of 1000 actinobacteria strains.</title>
        <authorList>
            <person name="Klenk H.-P."/>
        </authorList>
    </citation>
    <scope>NUCLEOTIDE SEQUENCE [LARGE SCALE GENOMIC DNA]</scope>
    <source>
        <strain evidence="3 4">DSM 44710</strain>
    </source>
</reference>